<protein>
    <submittedName>
        <fullName evidence="3">Uncharacterized protein</fullName>
    </submittedName>
</protein>
<evidence type="ECO:0000256" key="2">
    <source>
        <dbReference type="SAM" id="SignalP"/>
    </source>
</evidence>
<feature type="transmembrane region" description="Helical" evidence="1">
    <location>
        <begin position="215"/>
        <end position="236"/>
    </location>
</feature>
<keyword evidence="1" id="KW-0472">Membrane</keyword>
<evidence type="ECO:0000313" key="4">
    <source>
        <dbReference type="Proteomes" id="UP000177698"/>
    </source>
</evidence>
<comment type="caution">
    <text evidence="3">The sequence shown here is derived from an EMBL/GenBank/DDBJ whole genome shotgun (WGS) entry which is preliminary data.</text>
</comment>
<name>A0A1F7IE90_9BACT</name>
<feature type="chain" id="PRO_5009529339" evidence="2">
    <location>
        <begin position="27"/>
        <end position="286"/>
    </location>
</feature>
<evidence type="ECO:0000256" key="1">
    <source>
        <dbReference type="SAM" id="Phobius"/>
    </source>
</evidence>
<sequence length="286" mass="31442">MKKIVIVFFFTLILFYALAQFSLVQAQGQFAPQPGITCGQAFDPATQGAYKPNDLNQRQYSCCYSPWEDFGIIDKTFAQSIPLVGDLIETAIDYLNKTIYKMPFIFLPDITIKLVPNLGNVREGMRQFMNKNRCVPDATPIGNIGSNNCYCKANASPALAALKPLCDNIGGSEKSRCYQCIGYNPSNPTQRLEGGVWTAIGCIKTSASQFVTETIMGFGISLAGIIALMCIIYSAFMLQTSGGNPERIKKAQEMLTSCIMGLMLIIFAVFILRVVGVDILRIPGFR</sequence>
<dbReference type="STRING" id="1802056.A2954_07415"/>
<reference evidence="3 4" key="1">
    <citation type="journal article" date="2016" name="Nat. Commun.">
        <title>Thousands of microbial genomes shed light on interconnected biogeochemical processes in an aquifer system.</title>
        <authorList>
            <person name="Anantharaman K."/>
            <person name="Brown C.T."/>
            <person name="Hug L.A."/>
            <person name="Sharon I."/>
            <person name="Castelle C.J."/>
            <person name="Probst A.J."/>
            <person name="Thomas B.C."/>
            <person name="Singh A."/>
            <person name="Wilkins M.J."/>
            <person name="Karaoz U."/>
            <person name="Brodie E.L."/>
            <person name="Williams K.H."/>
            <person name="Hubbard S.S."/>
            <person name="Banfield J.F."/>
        </authorList>
    </citation>
    <scope>NUCLEOTIDE SEQUENCE [LARGE SCALE GENOMIC DNA]</scope>
</reference>
<gene>
    <name evidence="3" type="ORF">A2954_07415</name>
</gene>
<feature type="signal peptide" evidence="2">
    <location>
        <begin position="1"/>
        <end position="26"/>
    </location>
</feature>
<keyword evidence="1" id="KW-0812">Transmembrane</keyword>
<organism evidence="3 4">
    <name type="scientific">Candidatus Roizmanbacteria bacterium RIFCSPLOWO2_01_FULL_37_12</name>
    <dbReference type="NCBI Taxonomy" id="1802056"/>
    <lineage>
        <taxon>Bacteria</taxon>
        <taxon>Candidatus Roizmaniibacteriota</taxon>
    </lineage>
</organism>
<keyword evidence="2" id="KW-0732">Signal</keyword>
<dbReference type="Proteomes" id="UP000177698">
    <property type="component" value="Unassembled WGS sequence"/>
</dbReference>
<proteinExistence type="predicted"/>
<feature type="transmembrane region" description="Helical" evidence="1">
    <location>
        <begin position="257"/>
        <end position="276"/>
    </location>
</feature>
<dbReference type="EMBL" id="MGAG01000010">
    <property type="protein sequence ID" value="OGK41677.1"/>
    <property type="molecule type" value="Genomic_DNA"/>
</dbReference>
<evidence type="ECO:0000313" key="3">
    <source>
        <dbReference type="EMBL" id="OGK41677.1"/>
    </source>
</evidence>
<keyword evidence="1" id="KW-1133">Transmembrane helix</keyword>
<accession>A0A1F7IE90</accession>
<dbReference type="AlphaFoldDB" id="A0A1F7IE90"/>